<feature type="compositionally biased region" description="Low complexity" evidence="1">
    <location>
        <begin position="35"/>
        <end position="49"/>
    </location>
</feature>
<comment type="caution">
    <text evidence="2">The sequence shown here is derived from an EMBL/GenBank/DDBJ whole genome shotgun (WGS) entry which is preliminary data.</text>
</comment>
<dbReference type="OrthoDB" id="8946908at2759"/>
<dbReference type="EMBL" id="SRLO01001516">
    <property type="protein sequence ID" value="TNN37232.1"/>
    <property type="molecule type" value="Genomic_DNA"/>
</dbReference>
<evidence type="ECO:0000256" key="1">
    <source>
        <dbReference type="SAM" id="MobiDB-lite"/>
    </source>
</evidence>
<organism evidence="2 3">
    <name type="scientific">Liparis tanakae</name>
    <name type="common">Tanaka's snailfish</name>
    <dbReference type="NCBI Taxonomy" id="230148"/>
    <lineage>
        <taxon>Eukaryota</taxon>
        <taxon>Metazoa</taxon>
        <taxon>Chordata</taxon>
        <taxon>Craniata</taxon>
        <taxon>Vertebrata</taxon>
        <taxon>Euteleostomi</taxon>
        <taxon>Actinopterygii</taxon>
        <taxon>Neopterygii</taxon>
        <taxon>Teleostei</taxon>
        <taxon>Neoteleostei</taxon>
        <taxon>Acanthomorphata</taxon>
        <taxon>Eupercaria</taxon>
        <taxon>Perciformes</taxon>
        <taxon>Cottioidei</taxon>
        <taxon>Cottales</taxon>
        <taxon>Liparidae</taxon>
        <taxon>Liparis</taxon>
    </lineage>
</organism>
<evidence type="ECO:0000313" key="3">
    <source>
        <dbReference type="Proteomes" id="UP000314294"/>
    </source>
</evidence>
<reference evidence="2 3" key="1">
    <citation type="submission" date="2019-03" db="EMBL/GenBank/DDBJ databases">
        <title>First draft genome of Liparis tanakae, snailfish: a comprehensive survey of snailfish specific genes.</title>
        <authorList>
            <person name="Kim W."/>
            <person name="Song I."/>
            <person name="Jeong J.-H."/>
            <person name="Kim D."/>
            <person name="Kim S."/>
            <person name="Ryu S."/>
            <person name="Song J.Y."/>
            <person name="Lee S.K."/>
        </authorList>
    </citation>
    <scope>NUCLEOTIDE SEQUENCE [LARGE SCALE GENOMIC DNA]</scope>
    <source>
        <tissue evidence="2">Muscle</tissue>
    </source>
</reference>
<dbReference type="PANTHER" id="PTHR12517">
    <property type="entry name" value="VACUOLAR PROTEIN SORTING-ASSOCIATED PROTEIN 13B"/>
    <property type="match status" value="1"/>
</dbReference>
<feature type="region of interest" description="Disordered" evidence="1">
    <location>
        <begin position="1"/>
        <end position="56"/>
    </location>
</feature>
<gene>
    <name evidence="2" type="primary">VPS13B_8</name>
    <name evidence="2" type="ORF">EYF80_052598</name>
</gene>
<accession>A0A4Z2FA49</accession>
<sequence>MDYSKESVPGSRRPPRTSAAIESRLWHAVPPPPRRSGAPSPRRSAPAPRDFGHLKSNIQQRPPVPLAFAGRTLLELQPCCVFLPSDSLPSPSTLVSGDIPGTVRSWYHGQNLMPGTLVLCLPQVSVLSAGHKYMEPLQELPFVVAKPILEEGTEAVRRAGL</sequence>
<protein>
    <submittedName>
        <fullName evidence="2">Vacuolar protein sorting-associated protein 13B</fullName>
    </submittedName>
</protein>
<evidence type="ECO:0000313" key="2">
    <source>
        <dbReference type="EMBL" id="TNN37232.1"/>
    </source>
</evidence>
<name>A0A4Z2FA49_9TELE</name>
<dbReference type="PANTHER" id="PTHR12517:SF0">
    <property type="entry name" value="INTERMEMBRANE LIPID TRANSFER PROTEIN VPS13B"/>
    <property type="match status" value="1"/>
</dbReference>
<proteinExistence type="predicted"/>
<dbReference type="AlphaFoldDB" id="A0A4Z2FA49"/>
<keyword evidence="3" id="KW-1185">Reference proteome</keyword>
<dbReference type="InterPro" id="IPR039782">
    <property type="entry name" value="VPS13B"/>
</dbReference>
<dbReference type="Proteomes" id="UP000314294">
    <property type="component" value="Unassembled WGS sequence"/>
</dbReference>